<comment type="catalytic activity">
    <reaction evidence="1">
        <text>Hydrolysis of alkylated DNA, releasing 3-methyladenine, 3-methylguanine, 7-methylguanine and 7-methyladenine.</text>
        <dbReference type="EC" id="3.2.2.21"/>
    </reaction>
</comment>
<dbReference type="EC" id="3.2.2.21" evidence="2"/>
<dbReference type="SUPFAM" id="SSF48150">
    <property type="entry name" value="DNA-glycosylase"/>
    <property type="match status" value="1"/>
</dbReference>
<evidence type="ECO:0000256" key="4">
    <source>
        <dbReference type="ARBA" id="ARBA00023204"/>
    </source>
</evidence>
<evidence type="ECO:0000256" key="1">
    <source>
        <dbReference type="ARBA" id="ARBA00000086"/>
    </source>
</evidence>
<proteinExistence type="predicted"/>
<dbReference type="Gene3D" id="1.10.340.30">
    <property type="entry name" value="Hypothetical protein, domain 2"/>
    <property type="match status" value="1"/>
</dbReference>
<dbReference type="CDD" id="cd00056">
    <property type="entry name" value="ENDO3c"/>
    <property type="match status" value="1"/>
</dbReference>
<gene>
    <name evidence="7" type="ORF">GCM10022414_21600</name>
</gene>
<sequence length="324" mass="35317">MRIPLELALPENYGVADILAFHGRDSEQVSERCAFVASELKAQSSQTSQSSFEKAMLWGGYPACLGIQFSGDTAAVVLAVDVSLEEDICAKKFESWRHELQIIVQRMLGLNQDVAAFLQLFSAHPDIGALILRRANLRVPLSASPFEALCWAVTGQQISVSAAVSIRRRFIQLLGTVHSGGLCCHPSPPQVAACEVALLRGIGLSKTKAQTLILLAQAIESGELALPANSDQPLNHASADALRAQLLSIRGIGPWTVNYVLLRGFAYLDGSLHGDVAVRRSLKILLGREEEISERQAQQWLTEFSPWRALVAAHLWAMHSDAVY</sequence>
<accession>A0ABP7WTZ6</accession>
<keyword evidence="3" id="KW-0227">DNA damage</keyword>
<dbReference type="Pfam" id="PF00730">
    <property type="entry name" value="HhH-GPD"/>
    <property type="match status" value="1"/>
</dbReference>
<evidence type="ECO:0000259" key="6">
    <source>
        <dbReference type="SMART" id="SM01009"/>
    </source>
</evidence>
<evidence type="ECO:0000313" key="8">
    <source>
        <dbReference type="Proteomes" id="UP001500392"/>
    </source>
</evidence>
<dbReference type="InterPro" id="IPR010316">
    <property type="entry name" value="AlkA_N"/>
</dbReference>
<dbReference type="Proteomes" id="UP001500392">
    <property type="component" value="Unassembled WGS sequence"/>
</dbReference>
<feature type="domain" description="HhH-GPD" evidence="5">
    <location>
        <begin position="154"/>
        <end position="320"/>
    </location>
</feature>
<reference evidence="8" key="1">
    <citation type="journal article" date="2019" name="Int. J. Syst. Evol. Microbiol.">
        <title>The Global Catalogue of Microorganisms (GCM) 10K type strain sequencing project: providing services to taxonomists for standard genome sequencing and annotation.</title>
        <authorList>
            <consortium name="The Broad Institute Genomics Platform"/>
            <consortium name="The Broad Institute Genome Sequencing Center for Infectious Disease"/>
            <person name="Wu L."/>
            <person name="Ma J."/>
        </authorList>
    </citation>
    <scope>NUCLEOTIDE SEQUENCE [LARGE SCALE GENOMIC DNA]</scope>
    <source>
        <strain evidence="8">JCM 17304</strain>
    </source>
</reference>
<keyword evidence="8" id="KW-1185">Reference proteome</keyword>
<protein>
    <recommendedName>
        <fullName evidence="2">DNA-3-methyladenine glycosylase II</fullName>
        <ecNumber evidence="2">3.2.2.21</ecNumber>
    </recommendedName>
</protein>
<evidence type="ECO:0000259" key="5">
    <source>
        <dbReference type="SMART" id="SM00478"/>
    </source>
</evidence>
<evidence type="ECO:0000313" key="7">
    <source>
        <dbReference type="EMBL" id="GAA4096787.1"/>
    </source>
</evidence>
<feature type="domain" description="DNA-3-methyladenine glycosylase AlkA N-terminal" evidence="6">
    <location>
        <begin position="4"/>
        <end position="144"/>
    </location>
</feature>
<dbReference type="EMBL" id="BAABDM010000003">
    <property type="protein sequence ID" value="GAA4096787.1"/>
    <property type="molecule type" value="Genomic_DNA"/>
</dbReference>
<name>A0ABP7WTZ6_9GAMM</name>
<dbReference type="InterPro" id="IPR051912">
    <property type="entry name" value="Alkylbase_DNA_Glycosylase/TA"/>
</dbReference>
<dbReference type="SMART" id="SM00478">
    <property type="entry name" value="ENDO3c"/>
    <property type="match status" value="1"/>
</dbReference>
<organism evidence="7 8">
    <name type="scientific">Zhongshania borealis</name>
    <dbReference type="NCBI Taxonomy" id="889488"/>
    <lineage>
        <taxon>Bacteria</taxon>
        <taxon>Pseudomonadati</taxon>
        <taxon>Pseudomonadota</taxon>
        <taxon>Gammaproteobacteria</taxon>
        <taxon>Cellvibrionales</taxon>
        <taxon>Spongiibacteraceae</taxon>
        <taxon>Zhongshania</taxon>
    </lineage>
</organism>
<comment type="caution">
    <text evidence="7">The sequence shown here is derived from an EMBL/GenBank/DDBJ whole genome shotgun (WGS) entry which is preliminary data.</text>
</comment>
<evidence type="ECO:0000256" key="2">
    <source>
        <dbReference type="ARBA" id="ARBA00012000"/>
    </source>
</evidence>
<dbReference type="InterPro" id="IPR003265">
    <property type="entry name" value="HhH-GPD_domain"/>
</dbReference>
<dbReference type="InterPro" id="IPR011257">
    <property type="entry name" value="DNA_glycosylase"/>
</dbReference>
<dbReference type="PANTHER" id="PTHR43003">
    <property type="entry name" value="DNA-3-METHYLADENINE GLYCOSYLASE"/>
    <property type="match status" value="1"/>
</dbReference>
<keyword evidence="4" id="KW-0234">DNA repair</keyword>
<dbReference type="PANTHER" id="PTHR43003:SF13">
    <property type="entry name" value="DNA-3-METHYLADENINE GLYCOSYLASE 2"/>
    <property type="match status" value="1"/>
</dbReference>
<dbReference type="Gene3D" id="1.10.1670.40">
    <property type="match status" value="1"/>
</dbReference>
<dbReference type="RefSeq" id="WP_344935703.1">
    <property type="nucleotide sequence ID" value="NZ_BAABDM010000003.1"/>
</dbReference>
<dbReference type="SMART" id="SM01009">
    <property type="entry name" value="AlkA_N"/>
    <property type="match status" value="1"/>
</dbReference>
<evidence type="ECO:0000256" key="3">
    <source>
        <dbReference type="ARBA" id="ARBA00022763"/>
    </source>
</evidence>